<feature type="transmembrane region" description="Helical" evidence="2">
    <location>
        <begin position="98"/>
        <end position="118"/>
    </location>
</feature>
<evidence type="ECO:0000313" key="4">
    <source>
        <dbReference type="Proteomes" id="UP000075886"/>
    </source>
</evidence>
<feature type="transmembrane region" description="Helical" evidence="2">
    <location>
        <begin position="232"/>
        <end position="252"/>
    </location>
</feature>
<evidence type="ECO:0000256" key="2">
    <source>
        <dbReference type="SAM" id="Phobius"/>
    </source>
</evidence>
<dbReference type="VEuPathDB" id="VectorBase:AFAF020928"/>
<feature type="transmembrane region" description="Helical" evidence="2">
    <location>
        <begin position="130"/>
        <end position="154"/>
    </location>
</feature>
<evidence type="ECO:0000313" key="3">
    <source>
        <dbReference type="EnsemblMetazoa" id="AFAF020928-PA"/>
    </source>
</evidence>
<accession>A0A182R149</accession>
<dbReference type="EnsemblMetazoa" id="AFAF020928-RA">
    <property type="protein sequence ID" value="AFAF020928-PA"/>
    <property type="gene ID" value="AFAF020928"/>
</dbReference>
<evidence type="ECO:0000256" key="1">
    <source>
        <dbReference type="SAM" id="MobiDB-lite"/>
    </source>
</evidence>
<dbReference type="Proteomes" id="UP000075886">
    <property type="component" value="Unassembled WGS sequence"/>
</dbReference>
<sequence>MSGSGTVGFCCAPDDEDDEDVVDEVVEELEEEEENDEEETPAFGPAFGFTGGGPVSSRASVVLAIVSGSTVALAAAACETFQSDPVARIFRSRAAARAYFVGFDSVAADAAVAPVGSVSVVEEEVGEVDVAVAVVVPLASFALLAPLRGVALLQRLLRACLLREKLLRLLLLGTSIVQLLLARVALTLRQWQRLPLRAYKRRLAGYLLLLRYLRRRLAWQLLWLERHRLQQLIGIQVLLWVLLELTLLKLLLLSSTTLEKMSSDLRFFPFDIASRFPVEDTVHKKTTDAKNFSTAQYFVEDVGRDGRFAGVHVLYEYLH</sequence>
<keyword evidence="2" id="KW-0472">Membrane</keyword>
<organism evidence="3 4">
    <name type="scientific">Anopheles farauti</name>
    <dbReference type="NCBI Taxonomy" id="69004"/>
    <lineage>
        <taxon>Eukaryota</taxon>
        <taxon>Metazoa</taxon>
        <taxon>Ecdysozoa</taxon>
        <taxon>Arthropoda</taxon>
        <taxon>Hexapoda</taxon>
        <taxon>Insecta</taxon>
        <taxon>Pterygota</taxon>
        <taxon>Neoptera</taxon>
        <taxon>Endopterygota</taxon>
        <taxon>Diptera</taxon>
        <taxon>Nematocera</taxon>
        <taxon>Culicoidea</taxon>
        <taxon>Culicidae</taxon>
        <taxon>Anophelinae</taxon>
        <taxon>Anopheles</taxon>
    </lineage>
</organism>
<feature type="compositionally biased region" description="Acidic residues" evidence="1">
    <location>
        <begin position="27"/>
        <end position="40"/>
    </location>
</feature>
<feature type="region of interest" description="Disordered" evidence="1">
    <location>
        <begin position="27"/>
        <end position="47"/>
    </location>
</feature>
<dbReference type="EMBL" id="AXCN02000521">
    <property type="status" value="NOT_ANNOTATED_CDS"/>
    <property type="molecule type" value="Genomic_DNA"/>
</dbReference>
<proteinExistence type="predicted"/>
<keyword evidence="4" id="KW-1185">Reference proteome</keyword>
<reference evidence="3" key="2">
    <citation type="submission" date="2020-05" db="UniProtKB">
        <authorList>
            <consortium name="EnsemblMetazoa"/>
        </authorList>
    </citation>
    <scope>IDENTIFICATION</scope>
    <source>
        <strain evidence="3">FAR1</strain>
    </source>
</reference>
<keyword evidence="2" id="KW-0812">Transmembrane</keyword>
<protein>
    <submittedName>
        <fullName evidence="3">Uncharacterized protein</fullName>
    </submittedName>
</protein>
<dbReference type="AlphaFoldDB" id="A0A182R149"/>
<feature type="transmembrane region" description="Helical" evidence="2">
    <location>
        <begin position="166"/>
        <end position="186"/>
    </location>
</feature>
<keyword evidence="2" id="KW-1133">Transmembrane helix</keyword>
<feature type="transmembrane region" description="Helical" evidence="2">
    <location>
        <begin position="59"/>
        <end position="78"/>
    </location>
</feature>
<name>A0A182R149_9DIPT</name>
<reference evidence="4" key="1">
    <citation type="submission" date="2014-01" db="EMBL/GenBank/DDBJ databases">
        <title>The Genome Sequence of Anopheles farauti FAR1 (V2).</title>
        <authorList>
            <consortium name="The Broad Institute Genomics Platform"/>
            <person name="Neafsey D.E."/>
            <person name="Besansky N."/>
            <person name="Howell P."/>
            <person name="Walton C."/>
            <person name="Young S.K."/>
            <person name="Zeng Q."/>
            <person name="Gargeya S."/>
            <person name="Fitzgerald M."/>
            <person name="Haas B."/>
            <person name="Abouelleil A."/>
            <person name="Allen A.W."/>
            <person name="Alvarado L."/>
            <person name="Arachchi H.M."/>
            <person name="Berlin A.M."/>
            <person name="Chapman S.B."/>
            <person name="Gainer-Dewar J."/>
            <person name="Goldberg J."/>
            <person name="Griggs A."/>
            <person name="Gujja S."/>
            <person name="Hansen M."/>
            <person name="Howarth C."/>
            <person name="Imamovic A."/>
            <person name="Ireland A."/>
            <person name="Larimer J."/>
            <person name="McCowan C."/>
            <person name="Murphy C."/>
            <person name="Pearson M."/>
            <person name="Poon T.W."/>
            <person name="Priest M."/>
            <person name="Roberts A."/>
            <person name="Saif S."/>
            <person name="Shea T."/>
            <person name="Sisk P."/>
            <person name="Sykes S."/>
            <person name="Wortman J."/>
            <person name="Nusbaum C."/>
            <person name="Birren B."/>
        </authorList>
    </citation>
    <scope>NUCLEOTIDE SEQUENCE [LARGE SCALE GENOMIC DNA]</scope>
    <source>
        <strain evidence="4">FAR1</strain>
    </source>
</reference>
<feature type="region of interest" description="Disordered" evidence="1">
    <location>
        <begin position="1"/>
        <end position="20"/>
    </location>
</feature>